<gene>
    <name evidence="1" type="ORF">O181_079162</name>
</gene>
<dbReference type="EMBL" id="AVOT02044064">
    <property type="protein sequence ID" value="MBW0539447.1"/>
    <property type="molecule type" value="Genomic_DNA"/>
</dbReference>
<organism evidence="1 2">
    <name type="scientific">Austropuccinia psidii MF-1</name>
    <dbReference type="NCBI Taxonomy" id="1389203"/>
    <lineage>
        <taxon>Eukaryota</taxon>
        <taxon>Fungi</taxon>
        <taxon>Dikarya</taxon>
        <taxon>Basidiomycota</taxon>
        <taxon>Pucciniomycotina</taxon>
        <taxon>Pucciniomycetes</taxon>
        <taxon>Pucciniales</taxon>
        <taxon>Sphaerophragmiaceae</taxon>
        <taxon>Austropuccinia</taxon>
    </lineage>
</organism>
<accession>A0A9Q3FLJ3</accession>
<proteinExistence type="predicted"/>
<evidence type="ECO:0000313" key="1">
    <source>
        <dbReference type="EMBL" id="MBW0539447.1"/>
    </source>
</evidence>
<dbReference type="OrthoDB" id="2507171at2759"/>
<evidence type="ECO:0000313" key="2">
    <source>
        <dbReference type="Proteomes" id="UP000765509"/>
    </source>
</evidence>
<reference evidence="1" key="1">
    <citation type="submission" date="2021-03" db="EMBL/GenBank/DDBJ databases">
        <title>Draft genome sequence of rust myrtle Austropuccinia psidii MF-1, a brazilian biotype.</title>
        <authorList>
            <person name="Quecine M.C."/>
            <person name="Pachon D.M.R."/>
            <person name="Bonatelli M.L."/>
            <person name="Correr F.H."/>
            <person name="Franceschini L.M."/>
            <person name="Leite T.F."/>
            <person name="Margarido G.R.A."/>
            <person name="Almeida C.A."/>
            <person name="Ferrarezi J.A."/>
            <person name="Labate C.A."/>
        </authorList>
    </citation>
    <scope>NUCLEOTIDE SEQUENCE</scope>
    <source>
        <strain evidence="1">MF-1</strain>
    </source>
</reference>
<dbReference type="AlphaFoldDB" id="A0A9Q3FLJ3"/>
<dbReference type="Proteomes" id="UP000765509">
    <property type="component" value="Unassembled WGS sequence"/>
</dbReference>
<name>A0A9Q3FLJ3_9BASI</name>
<comment type="caution">
    <text evidence="1">The sequence shown here is derived from an EMBL/GenBank/DDBJ whole genome shotgun (WGS) entry which is preliminary data.</text>
</comment>
<protein>
    <submittedName>
        <fullName evidence="1">Uncharacterized protein</fullName>
    </submittedName>
</protein>
<sequence>MKTRNRNMLRWQIAIKEYRGNMTIVHKDGNIHKSADGLRRWALPNSIDNPASSPEEASPQIFIEVISVTDLNTILFEGRKKQLYSG</sequence>
<keyword evidence="2" id="KW-1185">Reference proteome</keyword>